<comment type="caution">
    <text evidence="1">The sequence shown here is derived from an EMBL/GenBank/DDBJ whole genome shotgun (WGS) entry which is preliminary data.</text>
</comment>
<protein>
    <submittedName>
        <fullName evidence="1">Uncharacterized protein</fullName>
    </submittedName>
</protein>
<name>A0ABD6ET19_9BILA</name>
<keyword evidence="2" id="KW-1185">Reference proteome</keyword>
<accession>A0ABD6ET19</accession>
<dbReference type="Proteomes" id="UP001608902">
    <property type="component" value="Unassembled WGS sequence"/>
</dbReference>
<gene>
    <name evidence="1" type="ORF">AB6A40_009710</name>
</gene>
<organism evidence="1 2">
    <name type="scientific">Gnathostoma spinigerum</name>
    <dbReference type="NCBI Taxonomy" id="75299"/>
    <lineage>
        <taxon>Eukaryota</taxon>
        <taxon>Metazoa</taxon>
        <taxon>Ecdysozoa</taxon>
        <taxon>Nematoda</taxon>
        <taxon>Chromadorea</taxon>
        <taxon>Rhabditida</taxon>
        <taxon>Spirurina</taxon>
        <taxon>Gnathostomatomorpha</taxon>
        <taxon>Gnathostomatoidea</taxon>
        <taxon>Gnathostomatidae</taxon>
        <taxon>Gnathostoma</taxon>
    </lineage>
</organism>
<dbReference type="AlphaFoldDB" id="A0ABD6ET19"/>
<reference evidence="1 2" key="1">
    <citation type="submission" date="2024-08" db="EMBL/GenBank/DDBJ databases">
        <title>Gnathostoma spinigerum genome.</title>
        <authorList>
            <person name="Gonzalez-Bertolin B."/>
            <person name="Monzon S."/>
            <person name="Zaballos A."/>
            <person name="Jimenez P."/>
            <person name="Dekumyoy P."/>
            <person name="Varona S."/>
            <person name="Cuesta I."/>
            <person name="Sumanam S."/>
            <person name="Adisakwattana P."/>
            <person name="Gasser R.B."/>
            <person name="Hernandez-Gonzalez A."/>
            <person name="Young N.D."/>
            <person name="Perteguer M.J."/>
        </authorList>
    </citation>
    <scope>NUCLEOTIDE SEQUENCE [LARGE SCALE GENOMIC DNA]</scope>
    <source>
        <strain evidence="1">AL3</strain>
        <tissue evidence="1">Liver</tissue>
    </source>
</reference>
<evidence type="ECO:0000313" key="2">
    <source>
        <dbReference type="Proteomes" id="UP001608902"/>
    </source>
</evidence>
<dbReference type="EMBL" id="JBGFUD010010763">
    <property type="protein sequence ID" value="MFH4983001.1"/>
    <property type="molecule type" value="Genomic_DNA"/>
</dbReference>
<evidence type="ECO:0000313" key="1">
    <source>
        <dbReference type="EMBL" id="MFH4983001.1"/>
    </source>
</evidence>
<sequence>MSTETRARRINTKYSSRHTMHGYPRRAIEYMRWSLRNVWEGYLERDCQLKPGELLRLERHVYNATDVSWLDELCMKR</sequence>
<proteinExistence type="predicted"/>